<organism evidence="2 3">
    <name type="scientific">Pelobates cultripes</name>
    <name type="common">Western spadefoot toad</name>
    <dbReference type="NCBI Taxonomy" id="61616"/>
    <lineage>
        <taxon>Eukaryota</taxon>
        <taxon>Metazoa</taxon>
        <taxon>Chordata</taxon>
        <taxon>Craniata</taxon>
        <taxon>Vertebrata</taxon>
        <taxon>Euteleostomi</taxon>
        <taxon>Amphibia</taxon>
        <taxon>Batrachia</taxon>
        <taxon>Anura</taxon>
        <taxon>Pelobatoidea</taxon>
        <taxon>Pelobatidae</taxon>
        <taxon>Pelobates</taxon>
    </lineage>
</organism>
<feature type="compositionally biased region" description="Basic and acidic residues" evidence="1">
    <location>
        <begin position="26"/>
        <end position="35"/>
    </location>
</feature>
<name>A0AAD1SHF7_PELCU</name>
<proteinExistence type="predicted"/>
<dbReference type="Proteomes" id="UP001295444">
    <property type="component" value="Chromosome 06"/>
</dbReference>
<gene>
    <name evidence="2" type="ORF">PECUL_23A022280</name>
</gene>
<dbReference type="AlphaFoldDB" id="A0AAD1SHF7"/>
<dbReference type="EMBL" id="OW240917">
    <property type="protein sequence ID" value="CAH2299918.1"/>
    <property type="molecule type" value="Genomic_DNA"/>
</dbReference>
<reference evidence="2" key="1">
    <citation type="submission" date="2022-03" db="EMBL/GenBank/DDBJ databases">
        <authorList>
            <person name="Alioto T."/>
            <person name="Alioto T."/>
            <person name="Gomez Garrido J."/>
        </authorList>
    </citation>
    <scope>NUCLEOTIDE SEQUENCE</scope>
</reference>
<sequence length="110" mass="12177">MHREHRNRNTRPTCLHKPAACEQDAAADKHPEITRQRRLPSRRAEPARGTAPLPPKAGGGYPGHVGTARTGAEASDPGPCRSPELAEAAKMAHRRYPYLFCYTDLQIINK</sequence>
<feature type="region of interest" description="Disordered" evidence="1">
    <location>
        <begin position="1"/>
        <end position="81"/>
    </location>
</feature>
<accession>A0AAD1SHF7</accession>
<protein>
    <submittedName>
        <fullName evidence="2">Uncharacterized protein</fullName>
    </submittedName>
</protein>
<keyword evidence="3" id="KW-1185">Reference proteome</keyword>
<evidence type="ECO:0000313" key="2">
    <source>
        <dbReference type="EMBL" id="CAH2299918.1"/>
    </source>
</evidence>
<evidence type="ECO:0000313" key="3">
    <source>
        <dbReference type="Proteomes" id="UP001295444"/>
    </source>
</evidence>
<evidence type="ECO:0000256" key="1">
    <source>
        <dbReference type="SAM" id="MobiDB-lite"/>
    </source>
</evidence>